<keyword evidence="3" id="KW-0677">Repeat</keyword>
<dbReference type="SMART" id="SM00369">
    <property type="entry name" value="LRR_TYP"/>
    <property type="match status" value="7"/>
</dbReference>
<dbReference type="InterPro" id="IPR001611">
    <property type="entry name" value="Leu-rich_rpt"/>
</dbReference>
<feature type="region of interest" description="Disordered" evidence="5">
    <location>
        <begin position="712"/>
        <end position="737"/>
    </location>
</feature>
<dbReference type="Gene3D" id="3.80.10.10">
    <property type="entry name" value="Ribonuclease Inhibitor"/>
    <property type="match status" value="2"/>
</dbReference>
<feature type="compositionally biased region" description="Acidic residues" evidence="5">
    <location>
        <begin position="728"/>
        <end position="737"/>
    </location>
</feature>
<evidence type="ECO:0000256" key="2">
    <source>
        <dbReference type="ARBA" id="ARBA00022614"/>
    </source>
</evidence>
<evidence type="ECO:0008006" key="9">
    <source>
        <dbReference type="Google" id="ProtNLM"/>
    </source>
</evidence>
<keyword evidence="6" id="KW-0472">Membrane</keyword>
<proteinExistence type="inferred from homology"/>
<keyword evidence="6" id="KW-0812">Transmembrane</keyword>
<keyword evidence="6" id="KW-1133">Transmembrane helix</keyword>
<evidence type="ECO:0000313" key="8">
    <source>
        <dbReference type="EMBL" id="EEN50057.1"/>
    </source>
</evidence>
<evidence type="ECO:0000256" key="6">
    <source>
        <dbReference type="SAM" id="Phobius"/>
    </source>
</evidence>
<dbReference type="AlphaFoldDB" id="C3ZB20"/>
<dbReference type="PROSITE" id="PS51450">
    <property type="entry name" value="LRR"/>
    <property type="match status" value="1"/>
</dbReference>
<evidence type="ECO:0000256" key="1">
    <source>
        <dbReference type="ARBA" id="ARBA00007343"/>
    </source>
</evidence>
<feature type="transmembrane region" description="Helical" evidence="6">
    <location>
        <begin position="595"/>
        <end position="617"/>
    </location>
</feature>
<dbReference type="InParanoid" id="C3ZB20"/>
<keyword evidence="7" id="KW-0732">Signal</keyword>
<dbReference type="InterPro" id="IPR051963">
    <property type="entry name" value="Adhesion_GPCR_A"/>
</dbReference>
<comment type="similarity">
    <text evidence="1">Belongs to the G-protein coupled receptor 2 family. Adhesion G-protein coupled receptor (ADGR) subfamily.</text>
</comment>
<dbReference type="EMBL" id="GG666603">
    <property type="protein sequence ID" value="EEN50057.1"/>
    <property type="molecule type" value="Genomic_DNA"/>
</dbReference>
<keyword evidence="4" id="KW-0675">Receptor</keyword>
<sequence>MAPFKKNIPLVVILALVHLTLYEGCRALPIVSTVPATICHGFEPATCSVYEDHNCLDQLQDRPANSERLSCAVCNTPNPEHLRSLHCAIPPSAVSLKLTDIASTKFSMASVEKLPHIRLLDIEGANLNGLAAGGFSGFPSLERIQISQTAMRVIRRGWFNGLVNVESLNLALNLISWIHPGAFQGLEILSNLNLSYNQLTHIEEHYFSGLQHLKNLDLSFNKVRVIEKGAFKNIYFTLLDLKSNRLTNVERCWFLGIIGMYWLSLEENMITTIEPGAFSSLDGISALHLRENRLVVLWESWLRGLAREDSKYKTILLWGLNTLRCTCANRWFAAWSKTYFEIIPGSIPCLYPLGFGGQDLFSIPPKNLSCPSPVVKIRQDADNELQFRCQATWEEEESSVFWTLPDNTTILLPGLGEVEGKSKNLTSQYINISFEHTISACGWTWITSSMVAKSCSYGQTAPNYAVRTVSVLALHESRLREWKGLSICCGVKSLSSDVLTKTQITAQGTTEEEHGIIVASPTCRSNNASTFSSFTIATLAPFKIQDHPTRNMARTVDNSTPIASTTVSSNYAHVTTQVVIVLLPGQTQTYSNLNWYIMGTLCALTVTLSLAVCVYLLTHSRQHDNRHDGTMDEQRGHNQPNDYAMPGTQREQSINNMSNDPYYSTIDDDENDAVHHYGISKACAQYGQTVERSCVVGEQCPQVYDFHQTFGEETVPDGGEVHDREDRDEIDNTEVRM</sequence>
<dbReference type="SUPFAM" id="SSF52058">
    <property type="entry name" value="L domain-like"/>
    <property type="match status" value="1"/>
</dbReference>
<name>C3ZB20_BRAFL</name>
<organism>
    <name type="scientific">Branchiostoma floridae</name>
    <name type="common">Florida lancelet</name>
    <name type="synonym">Amphioxus</name>
    <dbReference type="NCBI Taxonomy" id="7739"/>
    <lineage>
        <taxon>Eukaryota</taxon>
        <taxon>Metazoa</taxon>
        <taxon>Chordata</taxon>
        <taxon>Cephalochordata</taxon>
        <taxon>Leptocardii</taxon>
        <taxon>Amphioxiformes</taxon>
        <taxon>Branchiostomatidae</taxon>
        <taxon>Branchiostoma</taxon>
    </lineage>
</organism>
<keyword evidence="2" id="KW-0433">Leucine-rich repeat</keyword>
<accession>C3ZB20</accession>
<feature type="compositionally biased region" description="Polar residues" evidence="5">
    <location>
        <begin position="649"/>
        <end position="658"/>
    </location>
</feature>
<dbReference type="eggNOG" id="KOG4194">
    <property type="taxonomic scope" value="Eukaryota"/>
</dbReference>
<dbReference type="InterPro" id="IPR032675">
    <property type="entry name" value="LRR_dom_sf"/>
</dbReference>
<dbReference type="PANTHER" id="PTHR45930">
    <property type="entry name" value="G-PROTEIN COUPLED RECEPTOR 124-LIKE PROTEIN"/>
    <property type="match status" value="1"/>
</dbReference>
<dbReference type="InterPro" id="IPR003591">
    <property type="entry name" value="Leu-rich_rpt_typical-subtyp"/>
</dbReference>
<evidence type="ECO:0000256" key="4">
    <source>
        <dbReference type="ARBA" id="ARBA00023170"/>
    </source>
</evidence>
<feature type="region of interest" description="Disordered" evidence="5">
    <location>
        <begin position="624"/>
        <end position="658"/>
    </location>
</feature>
<reference evidence="8" key="1">
    <citation type="journal article" date="2008" name="Nature">
        <title>The amphioxus genome and the evolution of the chordate karyotype.</title>
        <authorList>
            <consortium name="US DOE Joint Genome Institute (JGI-PGF)"/>
            <person name="Putnam N.H."/>
            <person name="Butts T."/>
            <person name="Ferrier D.E.K."/>
            <person name="Furlong R.F."/>
            <person name="Hellsten U."/>
            <person name="Kawashima T."/>
            <person name="Robinson-Rechavi M."/>
            <person name="Shoguchi E."/>
            <person name="Terry A."/>
            <person name="Yu J.-K."/>
            <person name="Benito-Gutierrez E.L."/>
            <person name="Dubchak I."/>
            <person name="Garcia-Fernandez J."/>
            <person name="Gibson-Brown J.J."/>
            <person name="Grigoriev I.V."/>
            <person name="Horton A.C."/>
            <person name="de Jong P.J."/>
            <person name="Jurka J."/>
            <person name="Kapitonov V.V."/>
            <person name="Kohara Y."/>
            <person name="Kuroki Y."/>
            <person name="Lindquist E."/>
            <person name="Lucas S."/>
            <person name="Osoegawa K."/>
            <person name="Pennacchio L.A."/>
            <person name="Salamov A.A."/>
            <person name="Satou Y."/>
            <person name="Sauka-Spengler T."/>
            <person name="Schmutz J."/>
            <person name="Shin-I T."/>
            <person name="Toyoda A."/>
            <person name="Bronner-Fraser M."/>
            <person name="Fujiyama A."/>
            <person name="Holland L.Z."/>
            <person name="Holland P.W.H."/>
            <person name="Satoh N."/>
            <person name="Rokhsar D.S."/>
        </authorList>
    </citation>
    <scope>NUCLEOTIDE SEQUENCE [LARGE SCALE GENOMIC DNA]</scope>
    <source>
        <strain evidence="8">S238N-H82</strain>
        <tissue evidence="8">Testes</tissue>
    </source>
</reference>
<feature type="signal peptide" evidence="7">
    <location>
        <begin position="1"/>
        <end position="27"/>
    </location>
</feature>
<evidence type="ECO:0000256" key="3">
    <source>
        <dbReference type="ARBA" id="ARBA00022737"/>
    </source>
</evidence>
<dbReference type="PANTHER" id="PTHR45930:SF4">
    <property type="entry name" value="ADHESION G PROTEIN-COUPLED RECEPTOR A3"/>
    <property type="match status" value="1"/>
</dbReference>
<evidence type="ECO:0000256" key="5">
    <source>
        <dbReference type="SAM" id="MobiDB-lite"/>
    </source>
</evidence>
<dbReference type="Pfam" id="PF13855">
    <property type="entry name" value="LRR_8"/>
    <property type="match status" value="2"/>
</dbReference>
<dbReference type="STRING" id="7739.C3ZB20"/>
<protein>
    <recommendedName>
        <fullName evidence="9">Ig-like domain-containing protein</fullName>
    </recommendedName>
</protein>
<feature type="compositionally biased region" description="Basic and acidic residues" evidence="5">
    <location>
        <begin position="624"/>
        <end position="636"/>
    </location>
</feature>
<evidence type="ECO:0000256" key="7">
    <source>
        <dbReference type="SAM" id="SignalP"/>
    </source>
</evidence>
<feature type="chain" id="PRO_5002936177" description="Ig-like domain-containing protein" evidence="7">
    <location>
        <begin position="28"/>
        <end position="737"/>
    </location>
</feature>
<gene>
    <name evidence="8" type="ORF">BRAFLDRAFT_68514</name>
</gene>